<dbReference type="PANTHER" id="PTHR31025">
    <property type="entry name" value="SI:CH211-196P9.1-RELATED"/>
    <property type="match status" value="1"/>
</dbReference>
<accession>A0A6A4S4S0</accession>
<dbReference type="Proteomes" id="UP000438429">
    <property type="component" value="Unassembled WGS sequence"/>
</dbReference>
<evidence type="ECO:0000313" key="1">
    <source>
        <dbReference type="EMBL" id="KAF0029353.1"/>
    </source>
</evidence>
<organism evidence="1 2">
    <name type="scientific">Scophthalmus maximus</name>
    <name type="common">Turbot</name>
    <name type="synonym">Psetta maxima</name>
    <dbReference type="NCBI Taxonomy" id="52904"/>
    <lineage>
        <taxon>Eukaryota</taxon>
        <taxon>Metazoa</taxon>
        <taxon>Chordata</taxon>
        <taxon>Craniata</taxon>
        <taxon>Vertebrata</taxon>
        <taxon>Euteleostomi</taxon>
        <taxon>Actinopterygii</taxon>
        <taxon>Neopterygii</taxon>
        <taxon>Teleostei</taxon>
        <taxon>Neoteleostei</taxon>
        <taxon>Acanthomorphata</taxon>
        <taxon>Carangaria</taxon>
        <taxon>Pleuronectiformes</taxon>
        <taxon>Pleuronectoidei</taxon>
        <taxon>Scophthalmidae</taxon>
        <taxon>Scophthalmus</taxon>
    </lineage>
</organism>
<sequence length="683" mass="77296">MGYRGDNSISSTLNPKMNPKIINAVIKHDLFFIHCVNTALQRCAGAKVILNLMNECPMSSKVFIHPETKLRNHVEYWEIIHIDNIQVWQQEVDTAVYVPILQMLQTMFKNTDLLDKIQETKPSPPGMYMSHEDGTYLKENQLLSEAGELKLSLILYVDDIELANPLGTSRKIHKLCAVYWLLGNVPGQYRSNLHVIQLALLCKVPDLQKCGYQSVLSPLLKDLCTLEEDGIFIETVGQCIRGTVLCVAADNLAAHGLAGFVQCFRGHYVCRFCCCSRDQMQSSEVSEGEFSMRTRASHDLHVQNVVQGENATHFGVTGECALSKALLHFHPIAGFPPDILHDLFEGIVPVELALCIHQMIRLKYFTLEYLNTKIRTFPYQHSDRLDKPQLIPKNFAAKQSIGGNGHENSTLLRLFPLMELRVLVQGEDGASLEQFRLQIVDEVQRSDKNLTLIAKLMQTTFALRRKEVINEDLPVGEILERWPALKIESQVCAEFHRIANINLKNHFYAELDRHAPRLQSLFRKKAARTGKVADVLGQLFRTYDIQEQVDVHVRRAAVLRALPAYLQEDDSGFVKQWEVSQSDEPNIDDLPVGLLLVSANLTDATFFCPDRTAVVLEGNTVMDFTTFADAFVMLFALIYALHLSYPKDLANTFDFTQKVLMGLDDGKLKPRVLSLKNDLMEVE</sequence>
<gene>
    <name evidence="1" type="ORF">F2P81_018458</name>
</gene>
<dbReference type="AlphaFoldDB" id="A0A6A4S4S0"/>
<reference evidence="1 2" key="1">
    <citation type="submission" date="2019-06" db="EMBL/GenBank/DDBJ databases">
        <title>Draft genomes of female and male turbot (Scophthalmus maximus).</title>
        <authorList>
            <person name="Xu H."/>
            <person name="Xu X.-W."/>
            <person name="Shao C."/>
            <person name="Chen S."/>
        </authorList>
    </citation>
    <scope>NUCLEOTIDE SEQUENCE [LARGE SCALE GENOMIC DNA]</scope>
    <source>
        <strain evidence="1">Ysfricsl-2016a</strain>
        <tissue evidence="1">Blood</tissue>
    </source>
</reference>
<protein>
    <submittedName>
        <fullName evidence="1">Uncharacterized protein</fullName>
    </submittedName>
</protein>
<dbReference type="PANTHER" id="PTHR31025:SF19">
    <property type="entry name" value="SI:CH73-42K18.1-RELATED"/>
    <property type="match status" value="1"/>
</dbReference>
<evidence type="ECO:0000313" key="2">
    <source>
        <dbReference type="Proteomes" id="UP000438429"/>
    </source>
</evidence>
<name>A0A6A4S4S0_SCOMX</name>
<dbReference type="EMBL" id="VEVO01000016">
    <property type="protein sequence ID" value="KAF0029353.1"/>
    <property type="molecule type" value="Genomic_DNA"/>
</dbReference>
<comment type="caution">
    <text evidence="1">The sequence shown here is derived from an EMBL/GenBank/DDBJ whole genome shotgun (WGS) entry which is preliminary data.</text>
</comment>
<proteinExistence type="predicted"/>